<dbReference type="PROSITE" id="PS51186">
    <property type="entry name" value="GNAT"/>
    <property type="match status" value="1"/>
</dbReference>
<feature type="domain" description="N-acetyltransferase" evidence="3">
    <location>
        <begin position="1"/>
        <end position="173"/>
    </location>
</feature>
<dbReference type="SUPFAM" id="SSF55729">
    <property type="entry name" value="Acyl-CoA N-acyltransferases (Nat)"/>
    <property type="match status" value="1"/>
</dbReference>
<keyword evidence="5" id="KW-1185">Reference proteome</keyword>
<accession>A0A543AQD7</accession>
<keyword evidence="1 4" id="KW-0808">Transferase</keyword>
<dbReference type="InterPro" id="IPR050832">
    <property type="entry name" value="Bact_Acetyltransf"/>
</dbReference>
<dbReference type="Pfam" id="PF00583">
    <property type="entry name" value="Acetyltransf_1"/>
    <property type="match status" value="1"/>
</dbReference>
<dbReference type="CDD" id="cd04301">
    <property type="entry name" value="NAT_SF"/>
    <property type="match status" value="1"/>
</dbReference>
<dbReference type="InterPro" id="IPR000182">
    <property type="entry name" value="GNAT_dom"/>
</dbReference>
<dbReference type="AlphaFoldDB" id="A0A543AQD7"/>
<dbReference type="EMBL" id="VFOW01000001">
    <property type="protein sequence ID" value="TQL74807.1"/>
    <property type="molecule type" value="Genomic_DNA"/>
</dbReference>
<protein>
    <submittedName>
        <fullName evidence="4">L-amino acid N-acyltransferase YncA</fullName>
    </submittedName>
</protein>
<gene>
    <name evidence="4" type="ORF">FB566_0295</name>
</gene>
<evidence type="ECO:0000313" key="4">
    <source>
        <dbReference type="EMBL" id="TQL74807.1"/>
    </source>
</evidence>
<keyword evidence="2 4" id="KW-0012">Acyltransferase</keyword>
<organism evidence="4 5">
    <name type="scientific">Stackebrandtia endophytica</name>
    <dbReference type="NCBI Taxonomy" id="1496996"/>
    <lineage>
        <taxon>Bacteria</taxon>
        <taxon>Bacillati</taxon>
        <taxon>Actinomycetota</taxon>
        <taxon>Actinomycetes</taxon>
        <taxon>Glycomycetales</taxon>
        <taxon>Glycomycetaceae</taxon>
        <taxon>Stackebrandtia</taxon>
    </lineage>
</organism>
<reference evidence="4 5" key="1">
    <citation type="submission" date="2019-06" db="EMBL/GenBank/DDBJ databases">
        <title>Sequencing the genomes of 1000 actinobacteria strains.</title>
        <authorList>
            <person name="Klenk H.-P."/>
        </authorList>
    </citation>
    <scope>NUCLEOTIDE SEQUENCE [LARGE SCALE GENOMIC DNA]</scope>
    <source>
        <strain evidence="4 5">DSM 45928</strain>
    </source>
</reference>
<comment type="caution">
    <text evidence="4">The sequence shown here is derived from an EMBL/GenBank/DDBJ whole genome shotgun (WGS) entry which is preliminary data.</text>
</comment>
<sequence length="180" mass="19917">MRVRPATSADAPAITAVRVASWRTGYAGVVPDEVLATVRETPRPEMFDYLAELPHQHMFVVAEAPDGTISGYCHGGPYRTDRDDAADPDADRCGEIFAIYVSPTYWGRGVGQALLSRSLPWLSENGFTQVRLWVLADNPRARRFYEAAGFHTDGATSVYEAGAARLRLVRYRYRFGADTG</sequence>
<dbReference type="GO" id="GO:0016747">
    <property type="term" value="F:acyltransferase activity, transferring groups other than amino-acyl groups"/>
    <property type="evidence" value="ECO:0007669"/>
    <property type="project" value="InterPro"/>
</dbReference>
<evidence type="ECO:0000259" key="3">
    <source>
        <dbReference type="PROSITE" id="PS51186"/>
    </source>
</evidence>
<name>A0A543AQD7_9ACTN</name>
<proteinExistence type="predicted"/>
<dbReference type="Gene3D" id="3.40.630.30">
    <property type="match status" value="1"/>
</dbReference>
<dbReference type="PANTHER" id="PTHR43877">
    <property type="entry name" value="AMINOALKYLPHOSPHONATE N-ACETYLTRANSFERASE-RELATED-RELATED"/>
    <property type="match status" value="1"/>
</dbReference>
<dbReference type="OrthoDB" id="5243635at2"/>
<dbReference type="InParanoid" id="A0A543AQD7"/>
<dbReference type="RefSeq" id="WP_142034186.1">
    <property type="nucleotide sequence ID" value="NZ_JBHTGS010000002.1"/>
</dbReference>
<evidence type="ECO:0000313" key="5">
    <source>
        <dbReference type="Proteomes" id="UP000317043"/>
    </source>
</evidence>
<evidence type="ECO:0000256" key="1">
    <source>
        <dbReference type="ARBA" id="ARBA00022679"/>
    </source>
</evidence>
<dbReference type="InterPro" id="IPR016181">
    <property type="entry name" value="Acyl_CoA_acyltransferase"/>
</dbReference>
<dbReference type="Proteomes" id="UP000317043">
    <property type="component" value="Unassembled WGS sequence"/>
</dbReference>
<evidence type="ECO:0000256" key="2">
    <source>
        <dbReference type="ARBA" id="ARBA00023315"/>
    </source>
</evidence>